<organism evidence="1 2">
    <name type="scientific">Meloidogyne enterolobii</name>
    <name type="common">Root-knot nematode worm</name>
    <name type="synonym">Meloidogyne mayaguensis</name>
    <dbReference type="NCBI Taxonomy" id="390850"/>
    <lineage>
        <taxon>Eukaryota</taxon>
        <taxon>Metazoa</taxon>
        <taxon>Ecdysozoa</taxon>
        <taxon>Nematoda</taxon>
        <taxon>Chromadorea</taxon>
        <taxon>Rhabditida</taxon>
        <taxon>Tylenchina</taxon>
        <taxon>Tylenchomorpha</taxon>
        <taxon>Tylenchoidea</taxon>
        <taxon>Meloidogynidae</taxon>
        <taxon>Meloidogyninae</taxon>
        <taxon>Meloidogyne</taxon>
    </lineage>
</organism>
<comment type="caution">
    <text evidence="1">The sequence shown here is derived from an EMBL/GenBank/DDBJ whole genome shotgun (WGS) entry which is preliminary data.</text>
</comment>
<dbReference type="EMBL" id="CAVMJV010000004">
    <property type="protein sequence ID" value="CAK5023658.1"/>
    <property type="molecule type" value="Genomic_DNA"/>
</dbReference>
<reference evidence="1" key="1">
    <citation type="submission" date="2023-11" db="EMBL/GenBank/DDBJ databases">
        <authorList>
            <person name="Poullet M."/>
        </authorList>
    </citation>
    <scope>NUCLEOTIDE SEQUENCE</scope>
    <source>
        <strain evidence="1">E1834</strain>
    </source>
</reference>
<gene>
    <name evidence="1" type="ORF">MENTE1834_LOCUS5255</name>
</gene>
<proteinExistence type="predicted"/>
<accession>A0ACB0XYU5</accession>
<evidence type="ECO:0000313" key="1">
    <source>
        <dbReference type="EMBL" id="CAK5023658.1"/>
    </source>
</evidence>
<protein>
    <submittedName>
        <fullName evidence="1">Uncharacterized protein</fullName>
    </submittedName>
</protein>
<sequence length="130" mass="14567">MLLLKRLLSITTKPLIYLIILFCIFSKINSQNSCYINDSGFTCCNKQLGNYLINLGTKNLFFQESAMKKAMSGKDLLSSANHIQKMAEGSLGGKFETVVAFDDFAHKSHFKEGKSCKVEKNGQYALAWQP</sequence>
<keyword evidence="2" id="KW-1185">Reference proteome</keyword>
<evidence type="ECO:0000313" key="2">
    <source>
        <dbReference type="Proteomes" id="UP001497535"/>
    </source>
</evidence>
<name>A0ACB0XYU5_MELEN</name>
<dbReference type="Proteomes" id="UP001497535">
    <property type="component" value="Unassembled WGS sequence"/>
</dbReference>